<dbReference type="Gene3D" id="3.30.1330.120">
    <property type="entry name" value="2-methylcitrate dehydratase PrpD"/>
    <property type="match status" value="1"/>
</dbReference>
<sequence>MRGKIQHKSFYNWAGCTIGGSNHEAAKIARESLQPFVGPSTSSVLGYQGCVKSDAQHAALFNGIASHVHDFDDTHLKTIIHPSGPVCSALLAYAEWKRPVSGRDFIVALVAGIEVECKVGLAVWPNHYDIGWHITGTTGSIGAAAAVGKLMGLDVPAMQHAIGIAATQVVGLRDMFGSHTKSFHPGRAAQCGLLSAILASNGYTSSMQALESKRGWANVVSTSNDLSDQVNSLGKTWEISENAFKPFPCGIVCHPIIDGCIQLHRELKNAGIDVSEVEDIQAKVHPLVLELTGKRQPQDGLQGKFSVYHSGAVGLVYAKAGVAQYADSAVKDALVVNIRDKMQATADSNLRADEAILTVTVKGGRQFEKHIHHAVGSLEVPMTNEQLEEKFKDQAMLVLGDAKVVDRASVACWNLESAQDVAEIASVL</sequence>
<dbReference type="PANTHER" id="PTHR16943:SF8">
    <property type="entry name" value="2-METHYLCITRATE DEHYDRATASE"/>
    <property type="match status" value="1"/>
</dbReference>
<feature type="domain" description="MmgE/PrpD C-terminal" evidence="3">
    <location>
        <begin position="247"/>
        <end position="414"/>
    </location>
</feature>
<organism evidence="4 5">
    <name type="scientific">Bifiguratus adelaidae</name>
    <dbReference type="NCBI Taxonomy" id="1938954"/>
    <lineage>
        <taxon>Eukaryota</taxon>
        <taxon>Fungi</taxon>
        <taxon>Fungi incertae sedis</taxon>
        <taxon>Mucoromycota</taxon>
        <taxon>Mucoromycotina</taxon>
        <taxon>Endogonomycetes</taxon>
        <taxon>Endogonales</taxon>
        <taxon>Endogonales incertae sedis</taxon>
        <taxon>Bifiguratus</taxon>
    </lineage>
</organism>
<proteinExistence type="inferred from homology"/>
<dbReference type="PANTHER" id="PTHR16943">
    <property type="entry name" value="2-METHYLCITRATE DEHYDRATASE-RELATED"/>
    <property type="match status" value="1"/>
</dbReference>
<dbReference type="InterPro" id="IPR045337">
    <property type="entry name" value="MmgE_PrpD_C"/>
</dbReference>
<name>A0A261Y460_9FUNG</name>
<dbReference type="Pfam" id="PF03972">
    <property type="entry name" value="MmgE_PrpD_N"/>
    <property type="match status" value="1"/>
</dbReference>
<dbReference type="InterPro" id="IPR042188">
    <property type="entry name" value="MmgE/PrpD_sf_2"/>
</dbReference>
<dbReference type="EMBL" id="MVBO01000016">
    <property type="protein sequence ID" value="OZJ05381.1"/>
    <property type="molecule type" value="Genomic_DNA"/>
</dbReference>
<evidence type="ECO:0000259" key="2">
    <source>
        <dbReference type="Pfam" id="PF03972"/>
    </source>
</evidence>
<feature type="domain" description="MmgE/PrpD N-terminal" evidence="2">
    <location>
        <begin position="8"/>
        <end position="227"/>
    </location>
</feature>
<evidence type="ECO:0000313" key="4">
    <source>
        <dbReference type="EMBL" id="OZJ05381.1"/>
    </source>
</evidence>
<evidence type="ECO:0000259" key="3">
    <source>
        <dbReference type="Pfam" id="PF19305"/>
    </source>
</evidence>
<dbReference type="SUPFAM" id="SSF103378">
    <property type="entry name" value="2-methylcitrate dehydratase PrpD"/>
    <property type="match status" value="1"/>
</dbReference>
<protein>
    <submittedName>
        <fullName evidence="4">Uncharacterized protein</fullName>
    </submittedName>
</protein>
<dbReference type="InterPro" id="IPR045336">
    <property type="entry name" value="MmgE_PrpD_N"/>
</dbReference>
<reference evidence="4 5" key="1">
    <citation type="journal article" date="2017" name="Mycologia">
        <title>Bifiguratus adelaidae, gen. et sp. nov., a new member of Mucoromycotina in endophytic and soil-dwelling habitats.</title>
        <authorList>
            <person name="Torres-Cruz T.J."/>
            <person name="Billingsley Tobias T.L."/>
            <person name="Almatruk M."/>
            <person name="Hesse C."/>
            <person name="Kuske C.R."/>
            <person name="Desiro A."/>
            <person name="Benucci G.M."/>
            <person name="Bonito G."/>
            <person name="Stajich J.E."/>
            <person name="Dunlap C."/>
            <person name="Arnold A.E."/>
            <person name="Porras-Alfaro A."/>
        </authorList>
    </citation>
    <scope>NUCLEOTIDE SEQUENCE [LARGE SCALE GENOMIC DNA]</scope>
    <source>
        <strain evidence="4 5">AZ0501</strain>
    </source>
</reference>
<dbReference type="OrthoDB" id="10267976at2759"/>
<dbReference type="InterPro" id="IPR005656">
    <property type="entry name" value="MmgE_PrpD"/>
</dbReference>
<evidence type="ECO:0000256" key="1">
    <source>
        <dbReference type="ARBA" id="ARBA00006174"/>
    </source>
</evidence>
<dbReference type="InterPro" id="IPR042183">
    <property type="entry name" value="MmgE/PrpD_sf_1"/>
</dbReference>
<dbReference type="GO" id="GO:0016829">
    <property type="term" value="F:lyase activity"/>
    <property type="evidence" value="ECO:0007669"/>
    <property type="project" value="InterPro"/>
</dbReference>
<comment type="similarity">
    <text evidence="1">Belongs to the PrpD family.</text>
</comment>
<accession>A0A261Y460</accession>
<dbReference type="Gene3D" id="1.10.4100.10">
    <property type="entry name" value="2-methylcitrate dehydratase PrpD"/>
    <property type="match status" value="1"/>
</dbReference>
<dbReference type="Proteomes" id="UP000242875">
    <property type="component" value="Unassembled WGS sequence"/>
</dbReference>
<gene>
    <name evidence="4" type="ORF">BZG36_01975</name>
</gene>
<dbReference type="InterPro" id="IPR036148">
    <property type="entry name" value="MmgE/PrpD_sf"/>
</dbReference>
<dbReference type="AlphaFoldDB" id="A0A261Y460"/>
<comment type="caution">
    <text evidence="4">The sequence shown here is derived from an EMBL/GenBank/DDBJ whole genome shotgun (WGS) entry which is preliminary data.</text>
</comment>
<keyword evidence="5" id="KW-1185">Reference proteome</keyword>
<evidence type="ECO:0000313" key="5">
    <source>
        <dbReference type="Proteomes" id="UP000242875"/>
    </source>
</evidence>
<dbReference type="Pfam" id="PF19305">
    <property type="entry name" value="MmgE_PrpD_C"/>
    <property type="match status" value="1"/>
</dbReference>